<dbReference type="PANTHER" id="PTHR43185">
    <property type="entry name" value="FERROUS IRON TRANSPORT PROTEIN B"/>
    <property type="match status" value="1"/>
</dbReference>
<dbReference type="InterPro" id="IPR011640">
    <property type="entry name" value="Fe2_transport_prot_B_C"/>
</dbReference>
<dbReference type="NCBIfam" id="TIGR00231">
    <property type="entry name" value="small_GTP"/>
    <property type="match status" value="1"/>
</dbReference>
<dbReference type="Proteomes" id="UP000184114">
    <property type="component" value="Unassembled WGS sequence"/>
</dbReference>
<evidence type="ECO:0000313" key="20">
    <source>
        <dbReference type="Proteomes" id="UP000184114"/>
    </source>
</evidence>
<dbReference type="GeneID" id="90996332"/>
<keyword evidence="20" id="KW-1185">Reference proteome</keyword>
<dbReference type="SUPFAM" id="SSF52540">
    <property type="entry name" value="P-loop containing nucleoside triphosphate hydrolases"/>
    <property type="match status" value="1"/>
</dbReference>
<accession>A0A1M4TS92</accession>
<gene>
    <name evidence="19" type="ORF">SAMN02745784_00825</name>
</gene>
<evidence type="ECO:0000256" key="11">
    <source>
        <dbReference type="ARBA" id="ARBA00023065"/>
    </source>
</evidence>
<evidence type="ECO:0000256" key="9">
    <source>
        <dbReference type="ARBA" id="ARBA00022989"/>
    </source>
</evidence>
<keyword evidence="9 17" id="KW-1133">Transmembrane helix</keyword>
<comment type="function">
    <text evidence="1 17">Probable transporter of a GTP-driven Fe(2+) uptake system.</text>
</comment>
<feature type="transmembrane region" description="Helical" evidence="17">
    <location>
        <begin position="690"/>
        <end position="708"/>
    </location>
</feature>
<organism evidence="19 20">
    <name type="scientific">Tissierella praeacuta DSM 18095</name>
    <dbReference type="NCBI Taxonomy" id="1123404"/>
    <lineage>
        <taxon>Bacteria</taxon>
        <taxon>Bacillati</taxon>
        <taxon>Bacillota</taxon>
        <taxon>Tissierellia</taxon>
        <taxon>Tissierellales</taxon>
        <taxon>Tissierellaceae</taxon>
        <taxon>Tissierella</taxon>
    </lineage>
</organism>
<keyword evidence="10 17" id="KW-0408">Iron</keyword>
<comment type="subcellular location">
    <subcellularLocation>
        <location evidence="2">Cell inner membrane</location>
        <topology evidence="2">Multi-pass membrane protein</topology>
    </subcellularLocation>
    <subcellularLocation>
        <location evidence="17">Cell membrane</location>
        <topology evidence="17">Multi-pass membrane protein</topology>
    </subcellularLocation>
</comment>
<dbReference type="RefSeq" id="WP_084725145.1">
    <property type="nucleotide sequence ID" value="NZ_FQTY01000002.1"/>
</dbReference>
<dbReference type="Pfam" id="PF02421">
    <property type="entry name" value="FeoB_N"/>
    <property type="match status" value="1"/>
</dbReference>
<evidence type="ECO:0000259" key="18">
    <source>
        <dbReference type="PROSITE" id="PS51711"/>
    </source>
</evidence>
<comment type="similarity">
    <text evidence="17">Belongs to the TRAFAC class TrmE-Era-EngA-EngB-Septin-like GTPase superfamily. FeoB GTPase (TC 9.A.8) family.</text>
</comment>
<keyword evidence="8 15" id="KW-0547">Nucleotide-binding</keyword>
<evidence type="ECO:0000256" key="13">
    <source>
        <dbReference type="ARBA" id="ARBA00023136"/>
    </source>
</evidence>
<dbReference type="InterPro" id="IPR030389">
    <property type="entry name" value="G_FEOB_dom"/>
</dbReference>
<evidence type="ECO:0000256" key="10">
    <source>
        <dbReference type="ARBA" id="ARBA00023004"/>
    </source>
</evidence>
<reference evidence="20" key="1">
    <citation type="submission" date="2016-11" db="EMBL/GenBank/DDBJ databases">
        <authorList>
            <person name="Varghese N."/>
            <person name="Submissions S."/>
        </authorList>
    </citation>
    <scope>NUCLEOTIDE SEQUENCE [LARGE SCALE GENOMIC DNA]</scope>
    <source>
        <strain evidence="20">DSM 18095</strain>
    </source>
</reference>
<keyword evidence="11" id="KW-0406">Ion transport</keyword>
<feature type="transmembrane region" description="Helical" evidence="17">
    <location>
        <begin position="343"/>
        <end position="367"/>
    </location>
</feature>
<evidence type="ECO:0000256" key="4">
    <source>
        <dbReference type="ARBA" id="ARBA00022475"/>
    </source>
</evidence>
<keyword evidence="7 17" id="KW-0812">Transmembrane</keyword>
<feature type="transmembrane region" description="Helical" evidence="17">
    <location>
        <begin position="282"/>
        <end position="300"/>
    </location>
</feature>
<feature type="binding site" evidence="16">
    <location>
        <position position="24"/>
    </location>
    <ligand>
        <name>Mg(2+)</name>
        <dbReference type="ChEBI" id="CHEBI:18420"/>
        <label>2</label>
    </ligand>
</feature>
<feature type="binding site" evidence="15">
    <location>
        <begin position="9"/>
        <end position="16"/>
    </location>
    <ligand>
        <name>GTP</name>
        <dbReference type="ChEBI" id="CHEBI:37565"/>
        <label>1</label>
    </ligand>
</feature>
<dbReference type="InterPro" id="IPR003373">
    <property type="entry name" value="Fe2_transport_prot-B"/>
</dbReference>
<evidence type="ECO:0000256" key="8">
    <source>
        <dbReference type="ARBA" id="ARBA00022741"/>
    </source>
</evidence>
<feature type="binding site" evidence="16">
    <location>
        <position position="23"/>
    </location>
    <ligand>
        <name>Mg(2+)</name>
        <dbReference type="ChEBI" id="CHEBI:18420"/>
        <label>2</label>
    </ligand>
</feature>
<evidence type="ECO:0000256" key="17">
    <source>
        <dbReference type="RuleBase" id="RU362098"/>
    </source>
</evidence>
<feature type="transmembrane region" description="Helical" evidence="17">
    <location>
        <begin position="452"/>
        <end position="472"/>
    </location>
</feature>
<dbReference type="GO" id="GO:0046872">
    <property type="term" value="F:metal ion binding"/>
    <property type="evidence" value="ECO:0007669"/>
    <property type="project" value="UniProtKB-KW"/>
</dbReference>
<evidence type="ECO:0000256" key="12">
    <source>
        <dbReference type="ARBA" id="ARBA00023134"/>
    </source>
</evidence>
<dbReference type="GO" id="GO:0015093">
    <property type="term" value="F:ferrous iron transmembrane transporter activity"/>
    <property type="evidence" value="ECO:0007669"/>
    <property type="project" value="UniProtKB-UniRule"/>
</dbReference>
<feature type="domain" description="FeoB-type G" evidence="18">
    <location>
        <begin position="2"/>
        <end position="163"/>
    </location>
</feature>
<dbReference type="InterPro" id="IPR041069">
    <property type="entry name" value="FeoB_Cyto"/>
</dbReference>
<dbReference type="NCBIfam" id="TIGR00437">
    <property type="entry name" value="feoB"/>
    <property type="match status" value="1"/>
</dbReference>
<dbReference type="Pfam" id="PF07664">
    <property type="entry name" value="FeoB_C"/>
    <property type="match status" value="1"/>
</dbReference>
<keyword evidence="5 17" id="KW-0410">Iron transport</keyword>
<dbReference type="GO" id="GO:0005525">
    <property type="term" value="F:GTP binding"/>
    <property type="evidence" value="ECO:0007669"/>
    <property type="project" value="UniProtKB-KW"/>
</dbReference>
<keyword evidence="6" id="KW-0997">Cell inner membrane</keyword>
<evidence type="ECO:0000256" key="5">
    <source>
        <dbReference type="ARBA" id="ARBA00022496"/>
    </source>
</evidence>
<dbReference type="InterPro" id="IPR050860">
    <property type="entry name" value="FeoB_GTPase"/>
</dbReference>
<feature type="binding site" evidence="15">
    <location>
        <begin position="34"/>
        <end position="38"/>
    </location>
    <ligand>
        <name>GTP</name>
        <dbReference type="ChEBI" id="CHEBI:37565"/>
        <label>1</label>
    </ligand>
</feature>
<evidence type="ECO:0000256" key="2">
    <source>
        <dbReference type="ARBA" id="ARBA00004429"/>
    </source>
</evidence>
<dbReference type="Gene3D" id="3.40.50.300">
    <property type="entry name" value="P-loop containing nucleotide triphosphate hydrolases"/>
    <property type="match status" value="1"/>
</dbReference>
<feature type="transmembrane region" description="Helical" evidence="17">
    <location>
        <begin position="636"/>
        <end position="661"/>
    </location>
</feature>
<feature type="transmembrane region" description="Helical" evidence="17">
    <location>
        <begin position="422"/>
        <end position="446"/>
    </location>
</feature>
<keyword evidence="13 17" id="KW-0472">Membrane</keyword>
<name>A0A1M4TS92_9FIRM</name>
<sequence>MEIKIALVGNPNSGKTTIFNELTGSQQYVGNWPGVTVEKKEGKLKKHKDVKIIDLPGIYSLSPYTLEEVITRNYLIDEKPDVIINIVDASNMERNLYLTTQIIEIGIPTVVALNMMDVVDKYGDKVDTEKLSKELGCIVVETSAISGKGLKELINIAIEVGNNGASIKPLHKFNKKVQDSIDRILELIEYKIGDKERAYWYAVKLFEQDEKVLEKLNLDAKILNEIETIVDACENEFGDDIESIVTGERYSYIERTISKCYKKKQRHMTTSDKIDSIVTNKWLALPIFFGILWFIYYVSISTVGDWTVGYIESLTETMQEATVGFLENVGAASWASDLIGNGIIGSIGAIFTFVPQLMILFFFLSLLEDSGYMARIAFIMDRIFRKFGLSGKSFIPMLIGTGCSIPGIMASRTIENEKDRRMTILLTPFIPCGAKLPVFAMFIAMMFQDQTWVGPSIYIIAIVTVIISGIILKRTKFFSGEPAPFVMELPTYKIPRIKGVAIHMWEKAKSFIKKAGSIIFVACVALWILQSFSFSLEYLEGEMIEKSMLAKIGESIRWIFIPLGFGDSWAPAVATFTGLIAKEVVVATFASVGSVVPIEFTQVTAFAFIVFTIFAAPCFAAIGAMKREFGNWKMTLLAIGYQTGLAYIAALIVNVLGGIIFKGTSAMTPVVLDIGAMEEASEGAVVNGDIVLMVFGAILVIAIVMGILNKLKGSRKKALASK</sequence>
<evidence type="ECO:0000256" key="14">
    <source>
        <dbReference type="NCBIfam" id="TIGR00437"/>
    </source>
</evidence>
<feature type="binding site" evidence="16">
    <location>
        <position position="20"/>
    </location>
    <ligand>
        <name>Mg(2+)</name>
        <dbReference type="ChEBI" id="CHEBI:18420"/>
        <label>2</label>
    </ligand>
</feature>
<dbReference type="InterPro" id="IPR011642">
    <property type="entry name" value="Gate_dom"/>
</dbReference>
<evidence type="ECO:0000256" key="16">
    <source>
        <dbReference type="PIRSR" id="PIRSR603373-2"/>
    </source>
</evidence>
<dbReference type="GO" id="GO:0005886">
    <property type="term" value="C:plasma membrane"/>
    <property type="evidence" value="ECO:0007669"/>
    <property type="project" value="UniProtKB-SubCell"/>
</dbReference>
<proteinExistence type="inferred from homology"/>
<evidence type="ECO:0000313" key="19">
    <source>
        <dbReference type="EMBL" id="SHE47276.1"/>
    </source>
</evidence>
<keyword evidence="3 17" id="KW-0813">Transport</keyword>
<evidence type="ECO:0000256" key="6">
    <source>
        <dbReference type="ARBA" id="ARBA00022519"/>
    </source>
</evidence>
<keyword evidence="12 15" id="KW-0342">GTP-binding</keyword>
<dbReference type="InterPro" id="IPR006073">
    <property type="entry name" value="GTP-bd"/>
</dbReference>
<dbReference type="EMBL" id="FQTY01000002">
    <property type="protein sequence ID" value="SHE47276.1"/>
    <property type="molecule type" value="Genomic_DNA"/>
</dbReference>
<dbReference type="CDD" id="cd01879">
    <property type="entry name" value="FeoB"/>
    <property type="match status" value="1"/>
</dbReference>
<evidence type="ECO:0000256" key="1">
    <source>
        <dbReference type="ARBA" id="ARBA00003926"/>
    </source>
</evidence>
<feature type="transmembrane region" description="Helical" evidence="17">
    <location>
        <begin position="511"/>
        <end position="529"/>
    </location>
</feature>
<evidence type="ECO:0000256" key="3">
    <source>
        <dbReference type="ARBA" id="ARBA00022448"/>
    </source>
</evidence>
<evidence type="ECO:0000256" key="15">
    <source>
        <dbReference type="PIRSR" id="PIRSR603373-1"/>
    </source>
</evidence>
<keyword evidence="4" id="KW-1003">Cell membrane</keyword>
<dbReference type="PRINTS" id="PR00326">
    <property type="entry name" value="GTP1OBG"/>
</dbReference>
<protein>
    <recommendedName>
        <fullName evidence="14 17">Ferrous iron transport protein B</fullName>
    </recommendedName>
</protein>
<dbReference type="FunFam" id="3.40.50.300:FF:000426">
    <property type="entry name" value="Ferrous iron transport protein B"/>
    <property type="match status" value="1"/>
</dbReference>
<evidence type="ECO:0000256" key="7">
    <source>
        <dbReference type="ARBA" id="ARBA00022692"/>
    </source>
</evidence>
<dbReference type="InterPro" id="IPR027417">
    <property type="entry name" value="P-loop_NTPase"/>
</dbReference>
<keyword evidence="16" id="KW-0460">Magnesium</keyword>
<dbReference type="PANTHER" id="PTHR43185:SF1">
    <property type="entry name" value="FE(2+) TRANSPORTER FEOB"/>
    <property type="match status" value="1"/>
</dbReference>
<keyword evidence="16" id="KW-0479">Metal-binding</keyword>
<dbReference type="Gene3D" id="1.10.287.1770">
    <property type="match status" value="1"/>
</dbReference>
<dbReference type="Pfam" id="PF07670">
    <property type="entry name" value="Gate"/>
    <property type="match status" value="2"/>
</dbReference>
<dbReference type="InterPro" id="IPR005225">
    <property type="entry name" value="Small_GTP-bd"/>
</dbReference>
<dbReference type="Pfam" id="PF17910">
    <property type="entry name" value="FeoB_Cyto"/>
    <property type="match status" value="1"/>
</dbReference>
<dbReference type="PROSITE" id="PS51711">
    <property type="entry name" value="G_FEOB"/>
    <property type="match status" value="1"/>
</dbReference>
<dbReference type="STRING" id="1123404.SAMN02745784_00825"/>
<feature type="binding site" evidence="15">
    <location>
        <begin position="54"/>
        <end position="57"/>
    </location>
    <ligand>
        <name>GTP</name>
        <dbReference type="ChEBI" id="CHEBI:37565"/>
        <label>1</label>
    </ligand>
</feature>
<feature type="transmembrane region" description="Helical" evidence="17">
    <location>
        <begin position="603"/>
        <end position="624"/>
    </location>
</feature>
<dbReference type="AlphaFoldDB" id="A0A1M4TS92"/>
<feature type="binding site" evidence="15">
    <location>
        <begin position="114"/>
        <end position="117"/>
    </location>
    <ligand>
        <name>GTP</name>
        <dbReference type="ChEBI" id="CHEBI:37565"/>
        <label>1</label>
    </ligand>
</feature>